<comment type="caution">
    <text evidence="1">The sequence shown here is derived from an EMBL/GenBank/DDBJ whole genome shotgun (WGS) entry which is preliminary data.</text>
</comment>
<name>A0AAP2RFA5_9EURY</name>
<keyword evidence="2" id="KW-1185">Reference proteome</keyword>
<evidence type="ECO:0000313" key="2">
    <source>
        <dbReference type="Proteomes" id="UP001320159"/>
    </source>
</evidence>
<accession>A0AAP2RFA5</accession>
<dbReference type="AlphaFoldDB" id="A0AAP2RFA5"/>
<organism evidence="1 2">
    <name type="scientific">Methanooceanicella nereidis</name>
    <dbReference type="NCBI Taxonomy" id="2052831"/>
    <lineage>
        <taxon>Archaea</taxon>
        <taxon>Methanobacteriati</taxon>
        <taxon>Methanobacteriota</taxon>
        <taxon>Stenosarchaea group</taxon>
        <taxon>Methanomicrobia</taxon>
        <taxon>Methanocellales</taxon>
        <taxon>Methanocellaceae</taxon>
        <taxon>Methanooceanicella</taxon>
    </lineage>
</organism>
<sequence>MTALSDIVKVALVIILCLAFLYSSYVLSGTINIPVTNDHYIFPEVKANSDPWYDRVVRYGEYEATDWINEYTNKSDKFVADIFGAELIMGMTTRVSTVGGDWANAPNPVKYMGDTNSIYITNDPERAYGLAVENNADYIFVPNRAKFSGFGWEYGNQTKFYDERYFSQVYRNNDVTIFKVLS</sequence>
<evidence type="ECO:0000313" key="1">
    <source>
        <dbReference type="EMBL" id="MCD1295520.1"/>
    </source>
</evidence>
<gene>
    <name evidence="1" type="ORF">CUJ83_10965</name>
</gene>
<dbReference type="EMBL" id="PGCK01000009">
    <property type="protein sequence ID" value="MCD1295520.1"/>
    <property type="molecule type" value="Genomic_DNA"/>
</dbReference>
<dbReference type="RefSeq" id="WP_230742376.1">
    <property type="nucleotide sequence ID" value="NZ_PGCK01000009.1"/>
</dbReference>
<reference evidence="1 2" key="1">
    <citation type="submission" date="2017-11" db="EMBL/GenBank/DDBJ databases">
        <title>Isolation and Characterization of Family Methanocellaceae Species from Potential Methane Hydrate Area Offshore Southwestern Taiwan.</title>
        <authorList>
            <person name="Zhang W.-L."/>
            <person name="Chen W.-C."/>
            <person name="Lai M.-C."/>
            <person name="Chen S.-C."/>
        </authorList>
    </citation>
    <scope>NUCLEOTIDE SEQUENCE [LARGE SCALE GENOMIC DNA]</scope>
    <source>
        <strain evidence="1 2">CWC-04</strain>
    </source>
</reference>
<dbReference type="Proteomes" id="UP001320159">
    <property type="component" value="Unassembled WGS sequence"/>
</dbReference>
<protein>
    <submittedName>
        <fullName evidence="1">Uncharacterized protein</fullName>
    </submittedName>
</protein>
<proteinExistence type="predicted"/>